<keyword evidence="1 3" id="KW-0732">Signal</keyword>
<dbReference type="SUPFAM" id="SSF69318">
    <property type="entry name" value="Integrin alpha N-terminal domain"/>
    <property type="match status" value="1"/>
</dbReference>
<dbReference type="PROSITE" id="PS51257">
    <property type="entry name" value="PROKAR_LIPOPROTEIN"/>
    <property type="match status" value="1"/>
</dbReference>
<protein>
    <recommendedName>
        <fullName evidence="4">ASPIC/UnbV domain-containing protein</fullName>
    </recommendedName>
</protein>
<feature type="compositionally biased region" description="Polar residues" evidence="2">
    <location>
        <begin position="557"/>
        <end position="574"/>
    </location>
</feature>
<dbReference type="InterPro" id="IPR027039">
    <property type="entry name" value="Crtac1"/>
</dbReference>
<feature type="domain" description="ASPIC/UnbV" evidence="4">
    <location>
        <begin position="479"/>
        <end position="543"/>
    </location>
</feature>
<reference evidence="6" key="1">
    <citation type="submission" date="2016-12" db="EMBL/GenBank/DDBJ databases">
        <title>Comparative genomics of four Isosphaeraceae planctomycetes: a common pool of plasmids and glycoside hydrolase genes.</title>
        <authorList>
            <person name="Ivanova A."/>
        </authorList>
    </citation>
    <scope>NUCLEOTIDE SEQUENCE [LARGE SCALE GENOMIC DNA]</scope>
    <source>
        <strain evidence="6">PX4</strain>
    </source>
</reference>
<evidence type="ECO:0000313" key="5">
    <source>
        <dbReference type="EMBL" id="APW60900.1"/>
    </source>
</evidence>
<dbReference type="Pfam" id="PF13517">
    <property type="entry name" value="FG-GAP_3"/>
    <property type="match status" value="2"/>
</dbReference>
<evidence type="ECO:0000313" key="6">
    <source>
        <dbReference type="Proteomes" id="UP000186309"/>
    </source>
</evidence>
<accession>A0A1U7CPN2</accession>
<proteinExistence type="predicted"/>
<name>A0A1U7CPN2_9BACT</name>
<feature type="region of interest" description="Disordered" evidence="2">
    <location>
        <begin position="550"/>
        <end position="574"/>
    </location>
</feature>
<dbReference type="InterPro" id="IPR013517">
    <property type="entry name" value="FG-GAP"/>
</dbReference>
<dbReference type="Pfam" id="PF07593">
    <property type="entry name" value="UnbV_ASPIC"/>
    <property type="match status" value="1"/>
</dbReference>
<dbReference type="Proteomes" id="UP000186309">
    <property type="component" value="Chromosome"/>
</dbReference>
<sequence>MTRAHTKPLRRLVSAAVAALSWSSCVAQSLSFEDVAAASGVAFQFDAGSRGRHDLPEIMGGGVALFDADGDGLPDLYFCNGGPIGATPGTVVDDPPCRFFRNRGGLRFEDWTATCGAPGPNYAMGAAAGDFDGDGRTDLFVTGWRDQRLYRNLGGCRFEDVTVRAGLTSSAWSTGAAWADLDDDGDLDLYVARYVNYDPDAAPYCAAPDGKRDYCGPEDFDPQSDRLYRNDGAGRFTDVSRAAGIPRREERGLGVLIGELTGDRMPDVYVANDGGRCWLLANRGGLRFDEVGEAAGVARDDDGKALAGMGTALGDLDGDGRLDLLVTNFFERSTVVFRAQPDHPGLYRDEGNRLGVAAATRRALGFGAVVADFDADGRSDIVQVNGHVLDRERLGVPFAMRSIVLHGRQGGFEDASHSAGGWFSRPILGRGLAVGDLDDDGRLDLVATSLDAPAALLLNRSKSGGVVRLDLINRHGRPAVGARVRATIGDRVLVQDVASGGSYLSCSPSRIFLGIGGAARVDVLEVAWPWGEVQTWTDLWPGRPLQLLERPSRDSGRNVTTPNLDATGTSAPLR</sequence>
<dbReference type="RefSeq" id="WP_076345849.1">
    <property type="nucleotide sequence ID" value="NZ_CP019082.1"/>
</dbReference>
<evidence type="ECO:0000256" key="2">
    <source>
        <dbReference type="SAM" id="MobiDB-lite"/>
    </source>
</evidence>
<dbReference type="PANTHER" id="PTHR16026">
    <property type="entry name" value="CARTILAGE ACIDIC PROTEIN 1"/>
    <property type="match status" value="1"/>
</dbReference>
<evidence type="ECO:0000256" key="1">
    <source>
        <dbReference type="ARBA" id="ARBA00022729"/>
    </source>
</evidence>
<keyword evidence="6" id="KW-1185">Reference proteome</keyword>
<dbReference type="AlphaFoldDB" id="A0A1U7CPN2"/>
<dbReference type="STRING" id="1387353.BSF38_02392"/>
<feature type="chain" id="PRO_5012301547" description="ASPIC/UnbV domain-containing protein" evidence="3">
    <location>
        <begin position="28"/>
        <end position="574"/>
    </location>
</feature>
<dbReference type="KEGG" id="pbor:BSF38_02392"/>
<evidence type="ECO:0000259" key="4">
    <source>
        <dbReference type="Pfam" id="PF07593"/>
    </source>
</evidence>
<organism evidence="5 6">
    <name type="scientific">Paludisphaera borealis</name>
    <dbReference type="NCBI Taxonomy" id="1387353"/>
    <lineage>
        <taxon>Bacteria</taxon>
        <taxon>Pseudomonadati</taxon>
        <taxon>Planctomycetota</taxon>
        <taxon>Planctomycetia</taxon>
        <taxon>Isosphaerales</taxon>
        <taxon>Isosphaeraceae</taxon>
        <taxon>Paludisphaera</taxon>
    </lineage>
</organism>
<dbReference type="PANTHER" id="PTHR16026:SF0">
    <property type="entry name" value="CARTILAGE ACIDIC PROTEIN 1"/>
    <property type="match status" value="1"/>
</dbReference>
<evidence type="ECO:0000256" key="3">
    <source>
        <dbReference type="SAM" id="SignalP"/>
    </source>
</evidence>
<dbReference type="Gene3D" id="2.130.10.130">
    <property type="entry name" value="Integrin alpha, N-terminal"/>
    <property type="match status" value="3"/>
</dbReference>
<feature type="signal peptide" evidence="3">
    <location>
        <begin position="1"/>
        <end position="27"/>
    </location>
</feature>
<dbReference type="InterPro" id="IPR011519">
    <property type="entry name" value="UnbV_ASPIC"/>
</dbReference>
<dbReference type="EMBL" id="CP019082">
    <property type="protein sequence ID" value="APW60900.1"/>
    <property type="molecule type" value="Genomic_DNA"/>
</dbReference>
<gene>
    <name evidence="5" type="ORF">BSF38_02392</name>
</gene>
<dbReference type="InterPro" id="IPR028994">
    <property type="entry name" value="Integrin_alpha_N"/>
</dbReference>